<keyword evidence="7" id="KW-1185">Reference proteome</keyword>
<dbReference type="PROSITE" id="PS00139">
    <property type="entry name" value="THIOL_PROTEASE_CYS"/>
    <property type="match status" value="1"/>
</dbReference>
<dbReference type="PANTHER" id="PTHR10183:SF382">
    <property type="entry name" value="CALPAIN-15"/>
    <property type="match status" value="1"/>
</dbReference>
<keyword evidence="3" id="KW-0645">Protease</keyword>
<dbReference type="SMART" id="SM00230">
    <property type="entry name" value="CysPc"/>
    <property type="match status" value="1"/>
</dbReference>
<dbReference type="PROSITE" id="PS50203">
    <property type="entry name" value="CALPAIN_CAT"/>
    <property type="match status" value="1"/>
</dbReference>
<feature type="domain" description="Calpain catalytic" evidence="5">
    <location>
        <begin position="128"/>
        <end position="434"/>
    </location>
</feature>
<sequence>MRLLGRGGHSSPESRRKKRLPPPANTRPRPVRVPTHALQHLERVSEDTPMAPEPPPVSSVRLRQYDILMSRDESSSSKKANQRPVSELFESLLGLGLSEGVEAIRTACREAGELFVDREFNPPAGQMWLRPEDLQHDGERQAKHGRHEYEVIRDVPRGDDAIQGALGDCWLVSVISALASVFRGELLRHLFVAPEDRSRDAGVHGVRLCVGGLWRTYVVDERFPVIGNGVTTCLKAVYGSTRRFQLFVQLIEKAYAKASGGYDNLKGGRTSEASVPRRTVFTFLSQALYALTGCAVREHVLSEKTDVGLLWAQMLSAREAGFVLCAATRGDAVSVGLAPRHAYAIVNVVEVVRGRGRPNYRIVCLANPHGERSKYEWRGKFAYGSPEFETYKPVLLGPSVGSPKSQRARAATFIYLTLSDLRAHFDYVAVCEYRAAWCDVRAGGCATACRDSSDAFVVTTPAGSNTECTLQLAQPPARLGGPEHPADVALVVMPGLSTAPSTLFNAYAHCHLRASPDRDVDHLVVPLSFNHLVNKPVALVVRTANPVLLRRKKIDAATRRIAALAYVRNAPETKTARVGVANLVTRSDGSATFICVENDDQKRWMAFGVALSELSGCRTSRDHQSASTTRDPVREIVAHIPPRHAMIVVVVAAIQGTYSYRVKRRSAYVPAPPKILHNPPLAGPHDIHAPVPFAALP</sequence>
<evidence type="ECO:0000256" key="1">
    <source>
        <dbReference type="ARBA" id="ARBA00007623"/>
    </source>
</evidence>
<proteinExistence type="inferred from homology"/>
<dbReference type="SUPFAM" id="SSF54001">
    <property type="entry name" value="Cysteine proteinases"/>
    <property type="match status" value="1"/>
</dbReference>
<feature type="active site" evidence="2 3">
    <location>
        <position position="341"/>
    </location>
</feature>
<gene>
    <name evidence="6" type="ORF">CTAYLR_000874</name>
</gene>
<dbReference type="PANTHER" id="PTHR10183">
    <property type="entry name" value="CALPAIN"/>
    <property type="match status" value="1"/>
</dbReference>
<dbReference type="AlphaFoldDB" id="A0AAD7UR44"/>
<reference evidence="6" key="1">
    <citation type="submission" date="2023-01" db="EMBL/GenBank/DDBJ databases">
        <title>Metagenome sequencing of chrysophaentin producing Chrysophaeum taylorii.</title>
        <authorList>
            <person name="Davison J."/>
            <person name="Bewley C."/>
        </authorList>
    </citation>
    <scope>NUCLEOTIDE SEQUENCE</scope>
    <source>
        <strain evidence="6">NIES-1699</strain>
    </source>
</reference>
<dbReference type="Gene3D" id="3.90.70.10">
    <property type="entry name" value="Cysteine proteinases"/>
    <property type="match status" value="1"/>
</dbReference>
<evidence type="ECO:0000313" key="6">
    <source>
        <dbReference type="EMBL" id="KAJ8614555.1"/>
    </source>
</evidence>
<feature type="active site" evidence="2 3">
    <location>
        <position position="367"/>
    </location>
</feature>
<name>A0AAD7UR44_9STRA</name>
<dbReference type="InterPro" id="IPR022684">
    <property type="entry name" value="Calpain_cysteine_protease"/>
</dbReference>
<evidence type="ECO:0000313" key="7">
    <source>
        <dbReference type="Proteomes" id="UP001230188"/>
    </source>
</evidence>
<dbReference type="EMBL" id="JAQMWT010000005">
    <property type="protein sequence ID" value="KAJ8614555.1"/>
    <property type="molecule type" value="Genomic_DNA"/>
</dbReference>
<evidence type="ECO:0000256" key="2">
    <source>
        <dbReference type="PIRSR" id="PIRSR622684-1"/>
    </source>
</evidence>
<dbReference type="InterPro" id="IPR000169">
    <property type="entry name" value="Pept_cys_AS"/>
</dbReference>
<evidence type="ECO:0000259" key="5">
    <source>
        <dbReference type="PROSITE" id="PS50203"/>
    </source>
</evidence>
<keyword evidence="3" id="KW-0788">Thiol protease</keyword>
<comment type="similarity">
    <text evidence="1">Belongs to the peptidase C2 family.</text>
</comment>
<keyword evidence="3" id="KW-0378">Hydrolase</keyword>
<dbReference type="GO" id="GO:0004198">
    <property type="term" value="F:calcium-dependent cysteine-type endopeptidase activity"/>
    <property type="evidence" value="ECO:0007669"/>
    <property type="project" value="InterPro"/>
</dbReference>
<comment type="caution">
    <text evidence="6">The sequence shown here is derived from an EMBL/GenBank/DDBJ whole genome shotgun (WGS) entry which is preliminary data.</text>
</comment>
<accession>A0AAD7UR44</accession>
<protein>
    <recommendedName>
        <fullName evidence="5">Calpain catalytic domain-containing protein</fullName>
    </recommendedName>
</protein>
<dbReference type="GO" id="GO:0006508">
    <property type="term" value="P:proteolysis"/>
    <property type="evidence" value="ECO:0007669"/>
    <property type="project" value="UniProtKB-KW"/>
</dbReference>
<organism evidence="6 7">
    <name type="scientific">Chrysophaeum taylorii</name>
    <dbReference type="NCBI Taxonomy" id="2483200"/>
    <lineage>
        <taxon>Eukaryota</taxon>
        <taxon>Sar</taxon>
        <taxon>Stramenopiles</taxon>
        <taxon>Ochrophyta</taxon>
        <taxon>Pelagophyceae</taxon>
        <taxon>Pelagomonadales</taxon>
        <taxon>Pelagomonadaceae</taxon>
        <taxon>Chrysophaeum</taxon>
    </lineage>
</organism>
<dbReference type="InterPro" id="IPR001300">
    <property type="entry name" value="Peptidase_C2_calpain_cat"/>
</dbReference>
<evidence type="ECO:0000256" key="4">
    <source>
        <dbReference type="SAM" id="MobiDB-lite"/>
    </source>
</evidence>
<feature type="active site" evidence="2 3">
    <location>
        <position position="169"/>
    </location>
</feature>
<feature type="region of interest" description="Disordered" evidence="4">
    <location>
        <begin position="1"/>
        <end position="60"/>
    </location>
</feature>
<dbReference type="PRINTS" id="PR00704">
    <property type="entry name" value="CALPAIN"/>
</dbReference>
<dbReference type="InterPro" id="IPR038765">
    <property type="entry name" value="Papain-like_cys_pep_sf"/>
</dbReference>
<dbReference type="GO" id="GO:0005737">
    <property type="term" value="C:cytoplasm"/>
    <property type="evidence" value="ECO:0007669"/>
    <property type="project" value="TreeGrafter"/>
</dbReference>
<dbReference type="Proteomes" id="UP001230188">
    <property type="component" value="Unassembled WGS sequence"/>
</dbReference>
<dbReference type="Pfam" id="PF00648">
    <property type="entry name" value="Peptidase_C2"/>
    <property type="match status" value="1"/>
</dbReference>
<evidence type="ECO:0000256" key="3">
    <source>
        <dbReference type="PROSITE-ProRule" id="PRU00239"/>
    </source>
</evidence>